<proteinExistence type="predicted"/>
<dbReference type="AlphaFoldDB" id="A0A068X0Y4"/>
<evidence type="ECO:0000313" key="1">
    <source>
        <dbReference type="EMBL" id="CDS23634.1"/>
    </source>
</evidence>
<accession>A0A068X0Y4</accession>
<dbReference type="Proteomes" id="UP000492820">
    <property type="component" value="Unassembled WGS sequence"/>
</dbReference>
<name>A0A068X0Y4_ECHGR</name>
<organism evidence="1">
    <name type="scientific">Echinococcus granulosus</name>
    <name type="common">Hydatid tapeworm</name>
    <dbReference type="NCBI Taxonomy" id="6210"/>
    <lineage>
        <taxon>Eukaryota</taxon>
        <taxon>Metazoa</taxon>
        <taxon>Spiralia</taxon>
        <taxon>Lophotrochozoa</taxon>
        <taxon>Platyhelminthes</taxon>
        <taxon>Cestoda</taxon>
        <taxon>Eucestoda</taxon>
        <taxon>Cyclophyllidea</taxon>
        <taxon>Taeniidae</taxon>
        <taxon>Echinococcus</taxon>
        <taxon>Echinococcus granulosus group</taxon>
    </lineage>
</organism>
<dbReference type="EMBL" id="LK028593">
    <property type="protein sequence ID" value="CDS23634.1"/>
    <property type="molecule type" value="Genomic_DNA"/>
</dbReference>
<dbReference type="WBParaSite" id="EgrG_002000200">
    <property type="protein sequence ID" value="EgrG_002000200"/>
    <property type="gene ID" value="EgrG_002000200"/>
</dbReference>
<evidence type="ECO:0000313" key="3">
    <source>
        <dbReference type="WBParaSite" id="EgrG_002000200"/>
    </source>
</evidence>
<reference evidence="1" key="2">
    <citation type="submission" date="2014-06" db="EMBL/GenBank/DDBJ databases">
        <authorList>
            <person name="Aslett M."/>
        </authorList>
    </citation>
    <scope>NUCLEOTIDE SEQUENCE</scope>
</reference>
<gene>
    <name evidence="1" type="ORF">EgrG_002000200</name>
</gene>
<evidence type="ECO:0000313" key="2">
    <source>
        <dbReference type="Proteomes" id="UP000492820"/>
    </source>
</evidence>
<sequence>MHTRVPKVVLLDRLAVQMDCLEKAHRKRSRRTFVLDFGTGSTTFAFRNLLYPNVHR</sequence>
<reference evidence="3" key="3">
    <citation type="submission" date="2020-10" db="UniProtKB">
        <authorList>
            <consortium name="WormBaseParasite"/>
        </authorList>
    </citation>
    <scope>IDENTIFICATION</scope>
</reference>
<reference evidence="1 2" key="1">
    <citation type="journal article" date="2013" name="Nature">
        <title>The genomes of four tapeworm species reveal adaptations to parasitism.</title>
        <authorList>
            <person name="Tsai I.J."/>
            <person name="Zarowiecki M."/>
            <person name="Holroyd N."/>
            <person name="Garciarrubio A."/>
            <person name="Sanchez-Flores A."/>
            <person name="Brooks K.L."/>
            <person name="Tracey A."/>
            <person name="Bobes R.J."/>
            <person name="Fragoso G."/>
            <person name="Sciutto E."/>
            <person name="Aslett M."/>
            <person name="Beasley H."/>
            <person name="Bennett H.M."/>
            <person name="Cai J."/>
            <person name="Camicia F."/>
            <person name="Clark R."/>
            <person name="Cucher M."/>
            <person name="De Silva N."/>
            <person name="Day T.A."/>
            <person name="Deplazes P."/>
            <person name="Estrada K."/>
            <person name="Fernandez C."/>
            <person name="Holland P.W."/>
            <person name="Hou J."/>
            <person name="Hu S."/>
            <person name="Huckvale T."/>
            <person name="Hung S.S."/>
            <person name="Kamenetzky L."/>
            <person name="Keane J.A."/>
            <person name="Kiss F."/>
            <person name="Koziol U."/>
            <person name="Lambert O."/>
            <person name="Liu K."/>
            <person name="Luo X."/>
            <person name="Luo Y."/>
            <person name="Macchiaroli N."/>
            <person name="Nichol S."/>
            <person name="Paps J."/>
            <person name="Parkinson J."/>
            <person name="Pouchkina-Stantcheva N."/>
            <person name="Riddiford N."/>
            <person name="Rosenzvit M."/>
            <person name="Salinas G."/>
            <person name="Wasmuth J.D."/>
            <person name="Zamanian M."/>
            <person name="Zheng Y."/>
            <person name="Cai X."/>
            <person name="Soberon X."/>
            <person name="Olson P.D."/>
            <person name="Laclette J.P."/>
            <person name="Brehm K."/>
            <person name="Berriman M."/>
            <person name="Garciarrubio A."/>
            <person name="Bobes R.J."/>
            <person name="Fragoso G."/>
            <person name="Sanchez-Flores A."/>
            <person name="Estrada K."/>
            <person name="Cevallos M.A."/>
            <person name="Morett E."/>
            <person name="Gonzalez V."/>
            <person name="Portillo T."/>
            <person name="Ochoa-Leyva A."/>
            <person name="Jose M.V."/>
            <person name="Sciutto E."/>
            <person name="Landa A."/>
            <person name="Jimenez L."/>
            <person name="Valdes V."/>
            <person name="Carrero J.C."/>
            <person name="Larralde C."/>
            <person name="Morales-Montor J."/>
            <person name="Limon-Lason J."/>
            <person name="Soberon X."/>
            <person name="Laclette J.P."/>
        </authorList>
    </citation>
    <scope>NUCLEOTIDE SEQUENCE [LARGE SCALE GENOMIC DNA]</scope>
</reference>
<protein>
    <submittedName>
        <fullName evidence="1 3">Uncharacterized protein</fullName>
    </submittedName>
</protein>